<dbReference type="AlphaFoldDB" id="A0A7R8Z120"/>
<sequence>MSSETLDEHRQIYLECIQKQLEEIDLLSSIFCNPGEIHIYDPNVISDFNEYVSGQMSDIRSEMDFSVYFEHGREKVNIRIQLPHLYPLMENAKVTLFTPLLPKDKERNVQHKIESFIDASDKSEGYIYQVVLWIQDEFENFLTASNTSDLDVVINPDKVELESEKKVDLERLWIYSHHIKSKWKRREILEQAQQLKLTGFCKPGKPGIICVEGLKEDTQEFWRIIRSLQWQRITLKLVESRRKSPDKVEEWRRFQDFREKLMNDTELETEAEKMDMSLFMKFLDKHRCGYIKQELFGFN</sequence>
<gene>
    <name evidence="2" type="ORF">HERILL_LOCUS11896</name>
</gene>
<dbReference type="SUPFAM" id="SSF54495">
    <property type="entry name" value="UBC-like"/>
    <property type="match status" value="1"/>
</dbReference>
<dbReference type="CDD" id="cd24163">
    <property type="entry name" value="RWDD2_C"/>
    <property type="match status" value="1"/>
</dbReference>
<evidence type="ECO:0000259" key="1">
    <source>
        <dbReference type="PROSITE" id="PS50908"/>
    </source>
</evidence>
<dbReference type="InterPro" id="IPR016135">
    <property type="entry name" value="UBQ-conjugating_enzyme/RWD"/>
</dbReference>
<accession>A0A7R8Z120</accession>
<reference evidence="2 3" key="1">
    <citation type="submission" date="2020-11" db="EMBL/GenBank/DDBJ databases">
        <authorList>
            <person name="Wallbank WR R."/>
            <person name="Pardo Diaz C."/>
            <person name="Kozak K."/>
            <person name="Martin S."/>
            <person name="Jiggins C."/>
            <person name="Moest M."/>
            <person name="Warren A I."/>
            <person name="Generalovic N T."/>
            <person name="Byers J.R.P. K."/>
            <person name="Montejo-Kovacevich G."/>
            <person name="Yen C E."/>
        </authorList>
    </citation>
    <scope>NUCLEOTIDE SEQUENCE [LARGE SCALE GENOMIC DNA]</scope>
</reference>
<name>A0A7R8Z120_HERIL</name>
<dbReference type="Pfam" id="PF06544">
    <property type="entry name" value="Prp3_C"/>
    <property type="match status" value="1"/>
</dbReference>
<dbReference type="Pfam" id="PF05773">
    <property type="entry name" value="RWD"/>
    <property type="match status" value="1"/>
</dbReference>
<dbReference type="PANTHER" id="PTHR15955:SF8">
    <property type="entry name" value="RWD DOMAIN-CONTAINING PROTEIN 2B-RELATED"/>
    <property type="match status" value="1"/>
</dbReference>
<dbReference type="InterPro" id="IPR006575">
    <property type="entry name" value="RWD_dom"/>
</dbReference>
<dbReference type="InterPro" id="IPR010541">
    <property type="entry name" value="Prp3_C"/>
</dbReference>
<evidence type="ECO:0000313" key="2">
    <source>
        <dbReference type="EMBL" id="CAD7089341.1"/>
    </source>
</evidence>
<dbReference type="OrthoDB" id="432412at2759"/>
<dbReference type="InterPro" id="IPR017359">
    <property type="entry name" value="Phi-like"/>
</dbReference>
<dbReference type="PIRSF" id="PIRSF038021">
    <property type="entry name" value="UCP038021_RWDD2"/>
    <property type="match status" value="1"/>
</dbReference>
<keyword evidence="3" id="KW-1185">Reference proteome</keyword>
<dbReference type="PANTHER" id="PTHR15955">
    <property type="entry name" value="RWD DOMAIN CONTAINING PROTEIN 2"/>
    <property type="match status" value="1"/>
</dbReference>
<dbReference type="OMA" id="RENCEEF"/>
<proteinExistence type="predicted"/>
<dbReference type="Proteomes" id="UP000594454">
    <property type="component" value="Chromosome 4"/>
</dbReference>
<dbReference type="InterPro" id="IPR059181">
    <property type="entry name" value="RWDD2A-B_C"/>
</dbReference>
<dbReference type="Gene3D" id="3.10.110.10">
    <property type="entry name" value="Ubiquitin Conjugating Enzyme"/>
    <property type="match status" value="1"/>
</dbReference>
<organism evidence="2 3">
    <name type="scientific">Hermetia illucens</name>
    <name type="common">Black soldier fly</name>
    <dbReference type="NCBI Taxonomy" id="343691"/>
    <lineage>
        <taxon>Eukaryota</taxon>
        <taxon>Metazoa</taxon>
        <taxon>Ecdysozoa</taxon>
        <taxon>Arthropoda</taxon>
        <taxon>Hexapoda</taxon>
        <taxon>Insecta</taxon>
        <taxon>Pterygota</taxon>
        <taxon>Neoptera</taxon>
        <taxon>Endopterygota</taxon>
        <taxon>Diptera</taxon>
        <taxon>Brachycera</taxon>
        <taxon>Stratiomyomorpha</taxon>
        <taxon>Stratiomyidae</taxon>
        <taxon>Hermetiinae</taxon>
        <taxon>Hermetia</taxon>
    </lineage>
</organism>
<dbReference type="EMBL" id="LR899012">
    <property type="protein sequence ID" value="CAD7089341.1"/>
    <property type="molecule type" value="Genomic_DNA"/>
</dbReference>
<dbReference type="InParanoid" id="A0A7R8Z120"/>
<dbReference type="FunCoup" id="A0A7R8Z120">
    <property type="interactions" value="19"/>
</dbReference>
<dbReference type="PROSITE" id="PS50908">
    <property type="entry name" value="RWD"/>
    <property type="match status" value="1"/>
</dbReference>
<protein>
    <recommendedName>
        <fullName evidence="1">RWD domain-containing protein</fullName>
    </recommendedName>
</protein>
<feature type="domain" description="RWD" evidence="1">
    <location>
        <begin position="22"/>
        <end position="141"/>
    </location>
</feature>
<evidence type="ECO:0000313" key="3">
    <source>
        <dbReference type="Proteomes" id="UP000594454"/>
    </source>
</evidence>